<comment type="caution">
    <text evidence="2">The sequence shown here is derived from an EMBL/GenBank/DDBJ whole genome shotgun (WGS) entry which is preliminary data.</text>
</comment>
<gene>
    <name evidence="2" type="ORF">H8S33_09195</name>
</gene>
<evidence type="ECO:0000259" key="1">
    <source>
        <dbReference type="SMART" id="SM00331"/>
    </source>
</evidence>
<dbReference type="PANTHER" id="PTHR35801:SF1">
    <property type="entry name" value="PHOSPHOSERINE PHOSPHATASE RSBX"/>
    <property type="match status" value="1"/>
</dbReference>
<dbReference type="InterPro" id="IPR036457">
    <property type="entry name" value="PPM-type-like_dom_sf"/>
</dbReference>
<sequence length="201" mass="22560">MNRVKVAVFQEAKNGNNECGDSYYFCETESEFICALADGLGSGEYAKESSDIVINIIKENMNCSVEKLVQKCNEQLFGKRGTVLAILKIDFMSGIYSISTIGNVGVITVTGENKRKRNVPSAGYLAGYKRDFKVIREPLESEMNFIMYTDGVTNQELADNYFFGTEVERITKSFALRSGTPRKDDTTLIAIRYENKDNDIE</sequence>
<evidence type="ECO:0000313" key="3">
    <source>
        <dbReference type="Proteomes" id="UP000637359"/>
    </source>
</evidence>
<feature type="domain" description="PPM-type phosphatase" evidence="1">
    <location>
        <begin position="3"/>
        <end position="193"/>
    </location>
</feature>
<reference evidence="2" key="1">
    <citation type="submission" date="2020-08" db="EMBL/GenBank/DDBJ databases">
        <title>Genome public.</title>
        <authorList>
            <person name="Liu C."/>
            <person name="Sun Q."/>
        </authorList>
    </citation>
    <scope>NUCLEOTIDE SEQUENCE</scope>
    <source>
        <strain evidence="2">BX22</strain>
    </source>
</reference>
<evidence type="ECO:0000313" key="2">
    <source>
        <dbReference type="EMBL" id="MBC5636993.1"/>
    </source>
</evidence>
<protein>
    <submittedName>
        <fullName evidence="2">SpoIIE family protein phosphatase</fullName>
    </submittedName>
</protein>
<dbReference type="AlphaFoldDB" id="A0A923L5P8"/>
<organism evidence="2 3">
    <name type="scientific">Ornithinibacillus hominis</name>
    <dbReference type="NCBI Taxonomy" id="2763055"/>
    <lineage>
        <taxon>Bacteria</taxon>
        <taxon>Bacillati</taxon>
        <taxon>Bacillota</taxon>
        <taxon>Bacilli</taxon>
        <taxon>Bacillales</taxon>
        <taxon>Bacillaceae</taxon>
        <taxon>Ornithinibacillus</taxon>
    </lineage>
</organism>
<dbReference type="Gene3D" id="3.60.40.10">
    <property type="entry name" value="PPM-type phosphatase domain"/>
    <property type="match status" value="1"/>
</dbReference>
<dbReference type="Proteomes" id="UP000637359">
    <property type="component" value="Unassembled WGS sequence"/>
</dbReference>
<dbReference type="RefSeq" id="WP_186869697.1">
    <property type="nucleotide sequence ID" value="NZ_JACOOL010000005.1"/>
</dbReference>
<proteinExistence type="predicted"/>
<keyword evidence="3" id="KW-1185">Reference proteome</keyword>
<dbReference type="SUPFAM" id="SSF81606">
    <property type="entry name" value="PP2C-like"/>
    <property type="match status" value="1"/>
</dbReference>
<name>A0A923L5P8_9BACI</name>
<dbReference type="SMART" id="SM00331">
    <property type="entry name" value="PP2C_SIG"/>
    <property type="match status" value="1"/>
</dbReference>
<accession>A0A923L5P8</accession>
<dbReference type="EMBL" id="JACOOL010000005">
    <property type="protein sequence ID" value="MBC5636993.1"/>
    <property type="molecule type" value="Genomic_DNA"/>
</dbReference>
<dbReference type="InterPro" id="IPR039248">
    <property type="entry name" value="Ptase_RsbX"/>
</dbReference>
<dbReference type="PANTHER" id="PTHR35801">
    <property type="entry name" value="PHOSPHOSERINE PHOSPHATASE RSBX"/>
    <property type="match status" value="1"/>
</dbReference>
<dbReference type="InterPro" id="IPR001932">
    <property type="entry name" value="PPM-type_phosphatase-like_dom"/>
</dbReference>